<proteinExistence type="inferred from homology"/>
<dbReference type="GO" id="GO:0017183">
    <property type="term" value="P:protein histidyl modification to diphthamide"/>
    <property type="evidence" value="ECO:0007669"/>
    <property type="project" value="InterPro"/>
</dbReference>
<dbReference type="SFLD" id="SFLDS00032">
    <property type="entry name" value="Radical_SAM_3-amino-3-carboxyp"/>
    <property type="match status" value="1"/>
</dbReference>
<dbReference type="NCBIfam" id="TIGR00322">
    <property type="entry name" value="diphth2_R"/>
    <property type="match status" value="1"/>
</dbReference>
<dbReference type="EMBL" id="KK118695">
    <property type="protein sequence ID" value="KFM73619.1"/>
    <property type="molecule type" value="Genomic_DNA"/>
</dbReference>
<dbReference type="AlphaFoldDB" id="A0A087U8D0"/>
<comment type="pathway">
    <text evidence="2">Protein modification; peptidyl-diphthamide biosynthesis.</text>
</comment>
<name>A0A087U8D0_STEMI</name>
<dbReference type="FunFam" id="3.40.50.11860:FF:000001">
    <property type="entry name" value="2-(3-amino-3-carboxypropyl)histidine synthase subunit 2"/>
    <property type="match status" value="1"/>
</dbReference>
<gene>
    <name evidence="7" type="ORF">X975_24706</name>
</gene>
<keyword evidence="6" id="KW-0411">Iron-sulfur</keyword>
<accession>A0A087U8D0</accession>
<dbReference type="PANTHER" id="PTHR10762">
    <property type="entry name" value="DIPHTHAMIDE BIOSYNTHESIS PROTEIN"/>
    <property type="match status" value="1"/>
</dbReference>
<organism evidence="7 8">
    <name type="scientific">Stegodyphus mimosarum</name>
    <name type="common">African social velvet spider</name>
    <dbReference type="NCBI Taxonomy" id="407821"/>
    <lineage>
        <taxon>Eukaryota</taxon>
        <taxon>Metazoa</taxon>
        <taxon>Ecdysozoa</taxon>
        <taxon>Arthropoda</taxon>
        <taxon>Chelicerata</taxon>
        <taxon>Arachnida</taxon>
        <taxon>Araneae</taxon>
        <taxon>Araneomorphae</taxon>
        <taxon>Entelegynae</taxon>
        <taxon>Eresoidea</taxon>
        <taxon>Eresidae</taxon>
        <taxon>Stegodyphus</taxon>
    </lineage>
</organism>
<dbReference type="OMA" id="DIACMES"/>
<dbReference type="InterPro" id="IPR016435">
    <property type="entry name" value="DPH1/DPH2"/>
</dbReference>
<evidence type="ECO:0000256" key="3">
    <source>
        <dbReference type="ARBA" id="ARBA00006179"/>
    </source>
</evidence>
<dbReference type="Gene3D" id="3.40.50.11860">
    <property type="entry name" value="Diphthamide synthesis DPH1/DPH2 domain 3"/>
    <property type="match status" value="1"/>
</dbReference>
<feature type="non-terminal residue" evidence="7">
    <location>
        <position position="309"/>
    </location>
</feature>
<dbReference type="InterPro" id="IPR042265">
    <property type="entry name" value="DPH1/DPH2_3"/>
</dbReference>
<evidence type="ECO:0000256" key="2">
    <source>
        <dbReference type="ARBA" id="ARBA00005156"/>
    </source>
</evidence>
<dbReference type="PANTHER" id="PTHR10762:SF2">
    <property type="entry name" value="2-(3-AMINO-3-CARBOXYPROPYL)HISTIDINE SYNTHASE SUBUNIT 2"/>
    <property type="match status" value="1"/>
</dbReference>
<reference evidence="7 8" key="1">
    <citation type="submission" date="2013-11" db="EMBL/GenBank/DDBJ databases">
        <title>Genome sequencing of Stegodyphus mimosarum.</title>
        <authorList>
            <person name="Bechsgaard J."/>
        </authorList>
    </citation>
    <scope>NUCLEOTIDE SEQUENCE [LARGE SCALE GENOMIC DNA]</scope>
</reference>
<comment type="cofactor">
    <cofactor evidence="1">
        <name>[4Fe-4S] cluster</name>
        <dbReference type="ChEBI" id="CHEBI:49883"/>
    </cofactor>
</comment>
<dbReference type="GO" id="GO:0046872">
    <property type="term" value="F:metal ion binding"/>
    <property type="evidence" value="ECO:0007669"/>
    <property type="project" value="UniProtKB-KW"/>
</dbReference>
<keyword evidence="8" id="KW-1185">Reference proteome</keyword>
<evidence type="ECO:0000256" key="5">
    <source>
        <dbReference type="ARBA" id="ARBA00023004"/>
    </source>
</evidence>
<evidence type="ECO:0000256" key="1">
    <source>
        <dbReference type="ARBA" id="ARBA00001966"/>
    </source>
</evidence>
<evidence type="ECO:0000313" key="8">
    <source>
        <dbReference type="Proteomes" id="UP000054359"/>
    </source>
</evidence>
<evidence type="ECO:0000256" key="6">
    <source>
        <dbReference type="ARBA" id="ARBA00023014"/>
    </source>
</evidence>
<sequence>MSELVIPGSSSGASNVMKRDESLTEIKMCGRKFFIPKTKNLSDFDIFYVGEQSKTLTYFMMSFNQCQFYSYYPFKKMLHAETLNVNKALRKRYYYIEKAKCAKLIGIIVRTVTVRDYDIIKDQLIELVENAGKRVFVLIFTKFSSTGLANYPCCDVYVDIACMESSLMENRELYQPMITPYELEIALNQARTWTGDYITDFSELLPEGVNFISCPQRKDVNADVSLVSGKIYTLGLSETDVQDDTASGLATRDEMKISAIHSRSAGEFLTQLSWQGLEQHLGETAVPKICEGRKGIASAYEDELNGENK</sequence>
<dbReference type="GO" id="GO:0090560">
    <property type="term" value="F:2-(3-amino-3-carboxypropyl)histidine synthase activity"/>
    <property type="evidence" value="ECO:0007669"/>
    <property type="project" value="InterPro"/>
</dbReference>
<evidence type="ECO:0000256" key="4">
    <source>
        <dbReference type="ARBA" id="ARBA00022723"/>
    </source>
</evidence>
<keyword evidence="5" id="KW-0408">Iron</keyword>
<dbReference type="Proteomes" id="UP000054359">
    <property type="component" value="Unassembled WGS sequence"/>
</dbReference>
<dbReference type="GO" id="GO:0051536">
    <property type="term" value="F:iron-sulfur cluster binding"/>
    <property type="evidence" value="ECO:0007669"/>
    <property type="project" value="UniProtKB-KW"/>
</dbReference>
<dbReference type="Pfam" id="PF01866">
    <property type="entry name" value="Diphthamide_syn"/>
    <property type="match status" value="1"/>
</dbReference>
<dbReference type="STRING" id="407821.A0A087U8D0"/>
<keyword evidence="4" id="KW-0479">Metal-binding</keyword>
<protein>
    <submittedName>
        <fullName evidence="7">Diphthamide biosynthesis protein 2</fullName>
    </submittedName>
</protein>
<comment type="similarity">
    <text evidence="3">Belongs to the DPH1/DPH2 family. DPH2 subfamily.</text>
</comment>
<evidence type="ECO:0000313" key="7">
    <source>
        <dbReference type="EMBL" id="KFM73619.1"/>
    </source>
</evidence>
<dbReference type="OrthoDB" id="361972at2759"/>